<dbReference type="Pfam" id="PF13508">
    <property type="entry name" value="Acetyltransf_7"/>
    <property type="match status" value="1"/>
</dbReference>
<dbReference type="PANTHER" id="PTHR42791:SF1">
    <property type="entry name" value="N-ACETYLTRANSFERASE DOMAIN-CONTAINING PROTEIN"/>
    <property type="match status" value="1"/>
</dbReference>
<evidence type="ECO:0000313" key="3">
    <source>
        <dbReference type="Proteomes" id="UP000308652"/>
    </source>
</evidence>
<dbReference type="Proteomes" id="UP000308652">
    <property type="component" value="Unassembled WGS sequence"/>
</dbReference>
<proteinExistence type="predicted"/>
<organism evidence="2 3">
    <name type="scientific">Crucibulum laeve</name>
    <dbReference type="NCBI Taxonomy" id="68775"/>
    <lineage>
        <taxon>Eukaryota</taxon>
        <taxon>Fungi</taxon>
        <taxon>Dikarya</taxon>
        <taxon>Basidiomycota</taxon>
        <taxon>Agaricomycotina</taxon>
        <taxon>Agaricomycetes</taxon>
        <taxon>Agaricomycetidae</taxon>
        <taxon>Agaricales</taxon>
        <taxon>Agaricineae</taxon>
        <taxon>Nidulariaceae</taxon>
        <taxon>Crucibulum</taxon>
    </lineage>
</organism>
<evidence type="ECO:0000313" key="2">
    <source>
        <dbReference type="EMBL" id="TFK33313.1"/>
    </source>
</evidence>
<gene>
    <name evidence="2" type="ORF">BDQ12DRAFT_615408</name>
</gene>
<feature type="domain" description="N-acetyltransferase" evidence="1">
    <location>
        <begin position="109"/>
        <end position="164"/>
    </location>
</feature>
<dbReference type="OrthoDB" id="61113at2759"/>
<protein>
    <recommendedName>
        <fullName evidence="1">N-acetyltransferase domain-containing protein</fullName>
    </recommendedName>
</protein>
<dbReference type="GO" id="GO:0016747">
    <property type="term" value="F:acyltransferase activity, transferring groups other than amino-acyl groups"/>
    <property type="evidence" value="ECO:0007669"/>
    <property type="project" value="InterPro"/>
</dbReference>
<name>A0A5C3LM27_9AGAR</name>
<accession>A0A5C3LM27</accession>
<dbReference type="EMBL" id="ML213650">
    <property type="protein sequence ID" value="TFK33313.1"/>
    <property type="molecule type" value="Genomic_DNA"/>
</dbReference>
<reference evidence="2 3" key="1">
    <citation type="journal article" date="2019" name="Nat. Ecol. Evol.">
        <title>Megaphylogeny resolves global patterns of mushroom evolution.</title>
        <authorList>
            <person name="Varga T."/>
            <person name="Krizsan K."/>
            <person name="Foldi C."/>
            <person name="Dima B."/>
            <person name="Sanchez-Garcia M."/>
            <person name="Sanchez-Ramirez S."/>
            <person name="Szollosi G.J."/>
            <person name="Szarkandi J.G."/>
            <person name="Papp V."/>
            <person name="Albert L."/>
            <person name="Andreopoulos W."/>
            <person name="Angelini C."/>
            <person name="Antonin V."/>
            <person name="Barry K.W."/>
            <person name="Bougher N.L."/>
            <person name="Buchanan P."/>
            <person name="Buyck B."/>
            <person name="Bense V."/>
            <person name="Catcheside P."/>
            <person name="Chovatia M."/>
            <person name="Cooper J."/>
            <person name="Damon W."/>
            <person name="Desjardin D."/>
            <person name="Finy P."/>
            <person name="Geml J."/>
            <person name="Haridas S."/>
            <person name="Hughes K."/>
            <person name="Justo A."/>
            <person name="Karasinski D."/>
            <person name="Kautmanova I."/>
            <person name="Kiss B."/>
            <person name="Kocsube S."/>
            <person name="Kotiranta H."/>
            <person name="LaButti K.M."/>
            <person name="Lechner B.E."/>
            <person name="Liimatainen K."/>
            <person name="Lipzen A."/>
            <person name="Lukacs Z."/>
            <person name="Mihaltcheva S."/>
            <person name="Morgado L.N."/>
            <person name="Niskanen T."/>
            <person name="Noordeloos M.E."/>
            <person name="Ohm R.A."/>
            <person name="Ortiz-Santana B."/>
            <person name="Ovrebo C."/>
            <person name="Racz N."/>
            <person name="Riley R."/>
            <person name="Savchenko A."/>
            <person name="Shiryaev A."/>
            <person name="Soop K."/>
            <person name="Spirin V."/>
            <person name="Szebenyi C."/>
            <person name="Tomsovsky M."/>
            <person name="Tulloss R.E."/>
            <person name="Uehling J."/>
            <person name="Grigoriev I.V."/>
            <person name="Vagvolgyi C."/>
            <person name="Papp T."/>
            <person name="Martin F.M."/>
            <person name="Miettinen O."/>
            <person name="Hibbett D.S."/>
            <person name="Nagy L.G."/>
        </authorList>
    </citation>
    <scope>NUCLEOTIDE SEQUENCE [LARGE SCALE GENOMIC DNA]</scope>
    <source>
        <strain evidence="2 3">CBS 166.37</strain>
    </source>
</reference>
<dbReference type="STRING" id="68775.A0A5C3LM27"/>
<dbReference type="SUPFAM" id="SSF55729">
    <property type="entry name" value="Acyl-CoA N-acyltransferases (Nat)"/>
    <property type="match status" value="1"/>
</dbReference>
<keyword evidence="3" id="KW-1185">Reference proteome</keyword>
<sequence>MVQVDLSLDSMTGGNRNLQAPLFRSILGACAVEGTFYVVRDDISQTIHSIGAWFCPGKQIFSSENQRTQGWNQFFSSLPENLHKWWNSSIFSCKHWIQAFHRLQYANGWYTNIIATDPSHQRRGYASSIVKDIFKTAAKGRKTVCLASQSKENSLWYEKLGFKELGMVEIPSEQGVWPNYFLLCDDPEKYT</sequence>
<dbReference type="CDD" id="cd04301">
    <property type="entry name" value="NAT_SF"/>
    <property type="match status" value="1"/>
</dbReference>
<dbReference type="Gene3D" id="3.40.630.30">
    <property type="match status" value="1"/>
</dbReference>
<dbReference type="InterPro" id="IPR052523">
    <property type="entry name" value="Trichothecene_AcTrans"/>
</dbReference>
<evidence type="ECO:0000259" key="1">
    <source>
        <dbReference type="Pfam" id="PF13508"/>
    </source>
</evidence>
<dbReference type="AlphaFoldDB" id="A0A5C3LM27"/>
<dbReference type="PANTHER" id="PTHR42791">
    <property type="entry name" value="GNAT FAMILY ACETYLTRANSFERASE"/>
    <property type="match status" value="1"/>
</dbReference>
<dbReference type="InterPro" id="IPR000182">
    <property type="entry name" value="GNAT_dom"/>
</dbReference>
<dbReference type="InterPro" id="IPR016181">
    <property type="entry name" value="Acyl_CoA_acyltransferase"/>
</dbReference>